<sequence length="314" mass="35761">MLNAARIQTQLNSNYYFNLVSFTLLFYDYCLTIDWEISRYWGSPFTWPNILFFANRYGTLLGNVPVVIQYFWTQRSTPRKTLFQRCRHLESYHQYFIIVTQLMVAAMLILRTYALYEHSRRILLLMLAVTVGGITVAVWSVLTAKTGTIKNNLHLYFGCDYAISHSQGVSLAIAWANIAIFDCMIFLLTLYKVLHRPHGADLLTVLLRDGVVMVMSNLSNILTLVPYTRGIASTFTNIISSILITRLMLNIRDPALSHMHGRLSASTTVTKNFRFTPFVGPSRGSAQLDTDLTMDMELPRIGAKVRPLEPVQSV</sequence>
<evidence type="ECO:0000259" key="2">
    <source>
        <dbReference type="Pfam" id="PF20151"/>
    </source>
</evidence>
<dbReference type="InterPro" id="IPR045340">
    <property type="entry name" value="DUF6533"/>
</dbReference>
<name>A0AAD7JZU4_9AGAR</name>
<proteinExistence type="predicted"/>
<feature type="transmembrane region" description="Helical" evidence="1">
    <location>
        <begin position="49"/>
        <end position="72"/>
    </location>
</feature>
<keyword evidence="1" id="KW-0472">Membrane</keyword>
<organism evidence="3 4">
    <name type="scientific">Mycena metata</name>
    <dbReference type="NCBI Taxonomy" id="1033252"/>
    <lineage>
        <taxon>Eukaryota</taxon>
        <taxon>Fungi</taxon>
        <taxon>Dikarya</taxon>
        <taxon>Basidiomycota</taxon>
        <taxon>Agaricomycotina</taxon>
        <taxon>Agaricomycetes</taxon>
        <taxon>Agaricomycetidae</taxon>
        <taxon>Agaricales</taxon>
        <taxon>Marasmiineae</taxon>
        <taxon>Mycenaceae</taxon>
        <taxon>Mycena</taxon>
    </lineage>
</organism>
<keyword evidence="1" id="KW-1133">Transmembrane helix</keyword>
<feature type="transmembrane region" description="Helical" evidence="1">
    <location>
        <begin position="172"/>
        <end position="194"/>
    </location>
</feature>
<dbReference type="Pfam" id="PF20151">
    <property type="entry name" value="DUF6533"/>
    <property type="match status" value="1"/>
</dbReference>
<dbReference type="EMBL" id="JARKIB010000012">
    <property type="protein sequence ID" value="KAJ7774036.1"/>
    <property type="molecule type" value="Genomic_DNA"/>
</dbReference>
<feature type="transmembrane region" description="Helical" evidence="1">
    <location>
        <begin position="206"/>
        <end position="225"/>
    </location>
</feature>
<feature type="domain" description="DUF6533" evidence="2">
    <location>
        <begin position="16"/>
        <end position="61"/>
    </location>
</feature>
<protein>
    <recommendedName>
        <fullName evidence="2">DUF6533 domain-containing protein</fullName>
    </recommendedName>
</protein>
<accession>A0AAD7JZU4</accession>
<evidence type="ECO:0000256" key="1">
    <source>
        <dbReference type="SAM" id="Phobius"/>
    </source>
</evidence>
<gene>
    <name evidence="3" type="ORF">B0H16DRAFT_1510817</name>
</gene>
<feature type="transmembrane region" description="Helical" evidence="1">
    <location>
        <begin position="15"/>
        <end position="37"/>
    </location>
</feature>
<keyword evidence="1" id="KW-0812">Transmembrane</keyword>
<comment type="caution">
    <text evidence="3">The sequence shown here is derived from an EMBL/GenBank/DDBJ whole genome shotgun (WGS) entry which is preliminary data.</text>
</comment>
<reference evidence="3" key="1">
    <citation type="submission" date="2023-03" db="EMBL/GenBank/DDBJ databases">
        <title>Massive genome expansion in bonnet fungi (Mycena s.s.) driven by repeated elements and novel gene families across ecological guilds.</title>
        <authorList>
            <consortium name="Lawrence Berkeley National Laboratory"/>
            <person name="Harder C.B."/>
            <person name="Miyauchi S."/>
            <person name="Viragh M."/>
            <person name="Kuo A."/>
            <person name="Thoen E."/>
            <person name="Andreopoulos B."/>
            <person name="Lu D."/>
            <person name="Skrede I."/>
            <person name="Drula E."/>
            <person name="Henrissat B."/>
            <person name="Morin E."/>
            <person name="Kohler A."/>
            <person name="Barry K."/>
            <person name="LaButti K."/>
            <person name="Morin E."/>
            <person name="Salamov A."/>
            <person name="Lipzen A."/>
            <person name="Mereny Z."/>
            <person name="Hegedus B."/>
            <person name="Baldrian P."/>
            <person name="Stursova M."/>
            <person name="Weitz H."/>
            <person name="Taylor A."/>
            <person name="Grigoriev I.V."/>
            <person name="Nagy L.G."/>
            <person name="Martin F."/>
            <person name="Kauserud H."/>
        </authorList>
    </citation>
    <scope>NUCLEOTIDE SEQUENCE</scope>
    <source>
        <strain evidence="3">CBHHK182m</strain>
    </source>
</reference>
<evidence type="ECO:0000313" key="3">
    <source>
        <dbReference type="EMBL" id="KAJ7774036.1"/>
    </source>
</evidence>
<evidence type="ECO:0000313" key="4">
    <source>
        <dbReference type="Proteomes" id="UP001215598"/>
    </source>
</evidence>
<dbReference type="Proteomes" id="UP001215598">
    <property type="component" value="Unassembled WGS sequence"/>
</dbReference>
<dbReference type="AlphaFoldDB" id="A0AAD7JZU4"/>
<feature type="transmembrane region" description="Helical" evidence="1">
    <location>
        <begin position="122"/>
        <end position="142"/>
    </location>
</feature>
<feature type="transmembrane region" description="Helical" evidence="1">
    <location>
        <begin position="92"/>
        <end position="110"/>
    </location>
</feature>
<keyword evidence="4" id="KW-1185">Reference proteome</keyword>